<evidence type="ECO:0000256" key="5">
    <source>
        <dbReference type="ARBA" id="ARBA00023136"/>
    </source>
</evidence>
<reference evidence="9 10" key="1">
    <citation type="journal article" date="2016" name="Nat. Commun.">
        <title>Thousands of microbial genomes shed light on interconnected biogeochemical processes in an aquifer system.</title>
        <authorList>
            <person name="Anantharaman K."/>
            <person name="Brown C.T."/>
            <person name="Hug L.A."/>
            <person name="Sharon I."/>
            <person name="Castelle C.J."/>
            <person name="Probst A.J."/>
            <person name="Thomas B.C."/>
            <person name="Singh A."/>
            <person name="Wilkins M.J."/>
            <person name="Karaoz U."/>
            <person name="Brodie E.L."/>
            <person name="Williams K.H."/>
            <person name="Hubbard S.S."/>
            <person name="Banfield J.F."/>
        </authorList>
    </citation>
    <scope>NUCLEOTIDE SEQUENCE [LARGE SCALE GENOMIC DNA]</scope>
</reference>
<feature type="transmembrane region" description="Helical" evidence="7">
    <location>
        <begin position="73"/>
        <end position="99"/>
    </location>
</feature>
<dbReference type="EMBL" id="MFTP01000010">
    <property type="protein sequence ID" value="OGI65916.1"/>
    <property type="molecule type" value="Genomic_DNA"/>
</dbReference>
<dbReference type="Proteomes" id="UP000177370">
    <property type="component" value="Unassembled WGS sequence"/>
</dbReference>
<dbReference type="GO" id="GO:0016491">
    <property type="term" value="F:oxidoreductase activity"/>
    <property type="evidence" value="ECO:0007669"/>
    <property type="project" value="InterPro"/>
</dbReference>
<dbReference type="SUPFAM" id="SSF52833">
    <property type="entry name" value="Thioredoxin-like"/>
    <property type="match status" value="1"/>
</dbReference>
<dbReference type="InterPro" id="IPR050553">
    <property type="entry name" value="Thioredoxin_ResA/DsbE_sf"/>
</dbReference>
<evidence type="ECO:0000256" key="2">
    <source>
        <dbReference type="ARBA" id="ARBA00022475"/>
    </source>
</evidence>
<evidence type="ECO:0000259" key="8">
    <source>
        <dbReference type="PROSITE" id="PS51352"/>
    </source>
</evidence>
<dbReference type="PANTHER" id="PTHR42852">
    <property type="entry name" value="THIOL:DISULFIDE INTERCHANGE PROTEIN DSBE"/>
    <property type="match status" value="1"/>
</dbReference>
<evidence type="ECO:0000256" key="6">
    <source>
        <dbReference type="SAM" id="Coils"/>
    </source>
</evidence>
<sequence>MLLLLISFIAGVLTVLAPCILPLLPVVVGGTLAGGEIDKKRAYTIIVSLGLSVIFFTILLKASTLLINIPPQFWQWFSGGIIILIGLVFIFPSLYEGGLMARLSGRANMLLGTGEKKKSFWGNVIMGAALGPVFSTCSPTYFIVLATVLPVSPVLGFVYILAYVFGLSISLLIVTFVGQKIMVRLNLVADPRGRVKKFFGILFILVGIALITGFDKKLQISILDSGFFDVTKVEQKLLELEGKKEAEEKTPNQGERRDANRLSPTQKALKYQKAIELSTPDGFINTDGKPITIYELVGEKVILLDIWTYSCINCQRTLPYLNAWYDKYADKGLEIIGLHTPEFAFEKLIKNVERATEKFGIKYPVVLDNDYSTWSSYGNRYWPRKYLIDIDGYIVYDHIGEGAYEETERKIMEALTERAERLAQEIELQDSVVGDISKVSVAESPEIYFGAWRNDRLANGTPGEIGEQDFVLPQTIARNLLYLEGPWQIEQEYAENRGPAKIVFKFKAKEVYMVASSEAGVEIEIYQDGVFVKKVRVQADQLYTLIENQTSLEHTLEIRIPEADLQAFTFTFG</sequence>
<organism evidence="9 10">
    <name type="scientific">Candidatus Nomurabacteria bacterium RIFCSPHIGHO2_01_FULL_40_24b</name>
    <dbReference type="NCBI Taxonomy" id="1801739"/>
    <lineage>
        <taxon>Bacteria</taxon>
        <taxon>Candidatus Nomuraibacteriota</taxon>
    </lineage>
</organism>
<comment type="caution">
    <text evidence="9">The sequence shown here is derived from an EMBL/GenBank/DDBJ whole genome shotgun (WGS) entry which is preliminary data.</text>
</comment>
<name>A0A1F6V8S6_9BACT</name>
<dbReference type="InterPro" id="IPR013766">
    <property type="entry name" value="Thioredoxin_domain"/>
</dbReference>
<evidence type="ECO:0000313" key="10">
    <source>
        <dbReference type="Proteomes" id="UP000177370"/>
    </source>
</evidence>
<dbReference type="InterPro" id="IPR003834">
    <property type="entry name" value="Cyt_c_assmbl_TM_dom"/>
</dbReference>
<keyword evidence="2" id="KW-1003">Cell membrane</keyword>
<dbReference type="InterPro" id="IPR013740">
    <property type="entry name" value="Redoxin"/>
</dbReference>
<accession>A0A1F6V8S6</accession>
<gene>
    <name evidence="9" type="ORF">A2647_03870</name>
</gene>
<dbReference type="Pfam" id="PF02683">
    <property type="entry name" value="DsbD_TM"/>
    <property type="match status" value="1"/>
</dbReference>
<dbReference type="PROSITE" id="PS51352">
    <property type="entry name" value="THIOREDOXIN_2"/>
    <property type="match status" value="1"/>
</dbReference>
<dbReference type="Gene3D" id="3.40.30.10">
    <property type="entry name" value="Glutaredoxin"/>
    <property type="match status" value="1"/>
</dbReference>
<protein>
    <recommendedName>
        <fullName evidence="8">Thioredoxin domain-containing protein</fullName>
    </recommendedName>
</protein>
<feature type="transmembrane region" description="Helical" evidence="7">
    <location>
        <begin position="42"/>
        <end position="67"/>
    </location>
</feature>
<dbReference type="AlphaFoldDB" id="A0A1F6V8S6"/>
<dbReference type="Pfam" id="PF17991">
    <property type="entry name" value="Thioredoxin_10"/>
    <property type="match status" value="1"/>
</dbReference>
<feature type="transmembrane region" description="Helical" evidence="7">
    <location>
        <begin position="120"/>
        <end position="144"/>
    </location>
</feature>
<feature type="transmembrane region" description="Helical" evidence="7">
    <location>
        <begin position="156"/>
        <end position="177"/>
    </location>
</feature>
<dbReference type="GO" id="GO:0005886">
    <property type="term" value="C:plasma membrane"/>
    <property type="evidence" value="ECO:0007669"/>
    <property type="project" value="UniProtKB-SubCell"/>
</dbReference>
<comment type="subcellular location">
    <subcellularLocation>
        <location evidence="1">Cell membrane</location>
        <topology evidence="1">Multi-pass membrane protein</topology>
    </subcellularLocation>
</comment>
<keyword evidence="4 7" id="KW-1133">Transmembrane helix</keyword>
<feature type="domain" description="Thioredoxin" evidence="8">
    <location>
        <begin position="268"/>
        <end position="417"/>
    </location>
</feature>
<proteinExistence type="predicted"/>
<keyword evidence="3 7" id="KW-0812">Transmembrane</keyword>
<feature type="transmembrane region" description="Helical" evidence="7">
    <location>
        <begin position="6"/>
        <end position="30"/>
    </location>
</feature>
<keyword evidence="6" id="KW-0175">Coiled coil</keyword>
<dbReference type="InterPro" id="IPR041017">
    <property type="entry name" value="Thioredoxin_10"/>
</dbReference>
<evidence type="ECO:0000256" key="7">
    <source>
        <dbReference type="SAM" id="Phobius"/>
    </source>
</evidence>
<dbReference type="Gene3D" id="2.60.120.260">
    <property type="entry name" value="Galactose-binding domain-like"/>
    <property type="match status" value="1"/>
</dbReference>
<evidence type="ECO:0000256" key="4">
    <source>
        <dbReference type="ARBA" id="ARBA00022989"/>
    </source>
</evidence>
<evidence type="ECO:0000256" key="1">
    <source>
        <dbReference type="ARBA" id="ARBA00004651"/>
    </source>
</evidence>
<dbReference type="Pfam" id="PF08534">
    <property type="entry name" value="Redoxin"/>
    <property type="match status" value="1"/>
</dbReference>
<dbReference type="GO" id="GO:0017004">
    <property type="term" value="P:cytochrome complex assembly"/>
    <property type="evidence" value="ECO:0007669"/>
    <property type="project" value="InterPro"/>
</dbReference>
<evidence type="ECO:0000256" key="3">
    <source>
        <dbReference type="ARBA" id="ARBA00022692"/>
    </source>
</evidence>
<evidence type="ECO:0000313" key="9">
    <source>
        <dbReference type="EMBL" id="OGI65916.1"/>
    </source>
</evidence>
<feature type="transmembrane region" description="Helical" evidence="7">
    <location>
        <begin position="198"/>
        <end position="214"/>
    </location>
</feature>
<dbReference type="PANTHER" id="PTHR42852:SF13">
    <property type="entry name" value="PROTEIN DIPZ"/>
    <property type="match status" value="1"/>
</dbReference>
<keyword evidence="5 7" id="KW-0472">Membrane</keyword>
<feature type="coiled-coil region" evidence="6">
    <location>
        <begin position="405"/>
        <end position="432"/>
    </location>
</feature>
<dbReference type="InterPro" id="IPR036249">
    <property type="entry name" value="Thioredoxin-like_sf"/>
</dbReference>